<dbReference type="GO" id="GO:0000155">
    <property type="term" value="F:phosphorelay sensor kinase activity"/>
    <property type="evidence" value="ECO:0007669"/>
    <property type="project" value="InterPro"/>
</dbReference>
<evidence type="ECO:0000256" key="4">
    <source>
        <dbReference type="ARBA" id="ARBA00022741"/>
    </source>
</evidence>
<keyword evidence="4" id="KW-0547">Nucleotide-binding</keyword>
<keyword evidence="7" id="KW-0902">Two-component regulatory system</keyword>
<name>X0TM21_9ZZZZ</name>
<dbReference type="EMBL" id="BARS01019207">
    <property type="protein sequence ID" value="GAF88316.1"/>
    <property type="molecule type" value="Genomic_DNA"/>
</dbReference>
<keyword evidence="6" id="KW-0067">ATP-binding</keyword>
<evidence type="ECO:0000256" key="1">
    <source>
        <dbReference type="ARBA" id="ARBA00000085"/>
    </source>
</evidence>
<comment type="caution">
    <text evidence="9">The sequence shown here is derived from an EMBL/GenBank/DDBJ whole genome shotgun (WGS) entry which is preliminary data.</text>
</comment>
<dbReference type="InterPro" id="IPR050351">
    <property type="entry name" value="BphY/WalK/GraS-like"/>
</dbReference>
<gene>
    <name evidence="9" type="ORF">S01H1_31152</name>
</gene>
<protein>
    <recommendedName>
        <fullName evidence="2">histidine kinase</fullName>
        <ecNumber evidence="2">2.7.13.3</ecNumber>
    </recommendedName>
</protein>
<keyword evidence="5" id="KW-0418">Kinase</keyword>
<evidence type="ECO:0000259" key="8">
    <source>
        <dbReference type="SMART" id="SM00388"/>
    </source>
</evidence>
<dbReference type="Gene3D" id="1.10.287.130">
    <property type="match status" value="1"/>
</dbReference>
<dbReference type="CDD" id="cd00082">
    <property type="entry name" value="HisKA"/>
    <property type="match status" value="1"/>
</dbReference>
<organism evidence="9">
    <name type="scientific">marine sediment metagenome</name>
    <dbReference type="NCBI Taxonomy" id="412755"/>
    <lineage>
        <taxon>unclassified sequences</taxon>
        <taxon>metagenomes</taxon>
        <taxon>ecological metagenomes</taxon>
    </lineage>
</organism>
<feature type="non-terminal residue" evidence="9">
    <location>
        <position position="275"/>
    </location>
</feature>
<evidence type="ECO:0000313" key="9">
    <source>
        <dbReference type="EMBL" id="GAF88316.1"/>
    </source>
</evidence>
<evidence type="ECO:0000256" key="6">
    <source>
        <dbReference type="ARBA" id="ARBA00022840"/>
    </source>
</evidence>
<evidence type="ECO:0000256" key="5">
    <source>
        <dbReference type="ARBA" id="ARBA00022777"/>
    </source>
</evidence>
<dbReference type="InterPro" id="IPR036097">
    <property type="entry name" value="HisK_dim/P_sf"/>
</dbReference>
<dbReference type="AlphaFoldDB" id="X0TM21"/>
<evidence type="ECO:0000256" key="2">
    <source>
        <dbReference type="ARBA" id="ARBA00012438"/>
    </source>
</evidence>
<dbReference type="GO" id="GO:0005524">
    <property type="term" value="F:ATP binding"/>
    <property type="evidence" value="ECO:0007669"/>
    <property type="project" value="UniProtKB-KW"/>
</dbReference>
<accession>X0TM21</accession>
<dbReference type="SUPFAM" id="SSF47384">
    <property type="entry name" value="Homodimeric domain of signal transducing histidine kinase"/>
    <property type="match status" value="1"/>
</dbReference>
<dbReference type="Pfam" id="PF00512">
    <property type="entry name" value="HisKA"/>
    <property type="match status" value="1"/>
</dbReference>
<evidence type="ECO:0000256" key="3">
    <source>
        <dbReference type="ARBA" id="ARBA00022679"/>
    </source>
</evidence>
<dbReference type="InterPro" id="IPR003661">
    <property type="entry name" value="HisK_dim/P_dom"/>
</dbReference>
<dbReference type="PANTHER" id="PTHR42878">
    <property type="entry name" value="TWO-COMPONENT HISTIDINE KINASE"/>
    <property type="match status" value="1"/>
</dbReference>
<dbReference type="GO" id="GO:0030295">
    <property type="term" value="F:protein kinase activator activity"/>
    <property type="evidence" value="ECO:0007669"/>
    <property type="project" value="TreeGrafter"/>
</dbReference>
<comment type="catalytic activity">
    <reaction evidence="1">
        <text>ATP + protein L-histidine = ADP + protein N-phospho-L-histidine.</text>
        <dbReference type="EC" id="2.7.13.3"/>
    </reaction>
</comment>
<reference evidence="9" key="1">
    <citation type="journal article" date="2014" name="Front. Microbiol.">
        <title>High frequency of phylogenetically diverse reductive dehalogenase-homologous genes in deep subseafloor sedimentary metagenomes.</title>
        <authorList>
            <person name="Kawai M."/>
            <person name="Futagami T."/>
            <person name="Toyoda A."/>
            <person name="Takaki Y."/>
            <person name="Nishi S."/>
            <person name="Hori S."/>
            <person name="Arai W."/>
            <person name="Tsubouchi T."/>
            <person name="Morono Y."/>
            <person name="Uchiyama I."/>
            <person name="Ito T."/>
            <person name="Fujiyama A."/>
            <person name="Inagaki F."/>
            <person name="Takami H."/>
        </authorList>
    </citation>
    <scope>NUCLEOTIDE SEQUENCE</scope>
    <source>
        <strain evidence="9">Expedition CK06-06</strain>
    </source>
</reference>
<feature type="non-terminal residue" evidence="9">
    <location>
        <position position="1"/>
    </location>
</feature>
<dbReference type="PANTHER" id="PTHR42878:SF7">
    <property type="entry name" value="SENSOR HISTIDINE KINASE GLRK"/>
    <property type="match status" value="1"/>
</dbReference>
<evidence type="ECO:0000256" key="7">
    <source>
        <dbReference type="ARBA" id="ARBA00023012"/>
    </source>
</evidence>
<proteinExistence type="predicted"/>
<dbReference type="GO" id="GO:0000156">
    <property type="term" value="F:phosphorelay response regulator activity"/>
    <property type="evidence" value="ECO:0007669"/>
    <property type="project" value="TreeGrafter"/>
</dbReference>
<sequence length="275" mass="29843">SGNCESIDVQQWVRFSRMLTAALPVREHRTLVRSLATFWRELTEAQSALVAVVLPGRKCLCGFHDGVDASVEFAEFECELDHWSAREIVAQLAVRPGFKSLEGANSQVVPFGNDSQPIAGAILHFDAAHPLRTELLKDMSEASSRLLAQASIAQPAESVSGNDPLPDEAKLQSLAEFAAGAGHEIHNPVATISGRVQLLLRDETDPVRRRALATIGGQAYRIRDMIGDLRLFAVPPEPRPVALDLTEVIGSVHESLAEQAKDRGFSIEVEAEGPV</sequence>
<dbReference type="SMART" id="SM00388">
    <property type="entry name" value="HisKA"/>
    <property type="match status" value="1"/>
</dbReference>
<keyword evidence="3" id="KW-0808">Transferase</keyword>
<feature type="domain" description="Signal transduction histidine kinase dimerisation/phosphoacceptor" evidence="8">
    <location>
        <begin position="173"/>
        <end position="238"/>
    </location>
</feature>
<dbReference type="EC" id="2.7.13.3" evidence="2"/>
<dbReference type="GO" id="GO:0007234">
    <property type="term" value="P:osmosensory signaling via phosphorelay pathway"/>
    <property type="evidence" value="ECO:0007669"/>
    <property type="project" value="TreeGrafter"/>
</dbReference>